<keyword evidence="3" id="KW-0378">Hydrolase</keyword>
<reference evidence="3 4" key="1">
    <citation type="submission" date="2024-03" db="EMBL/GenBank/DDBJ databases">
        <title>Human intestinal bacterial collection.</title>
        <authorList>
            <person name="Pauvert C."/>
            <person name="Hitch T.C.A."/>
            <person name="Clavel T."/>
        </authorList>
    </citation>
    <scope>NUCLEOTIDE SEQUENCE [LARGE SCALE GENOMIC DNA]</scope>
    <source>
        <strain evidence="3 4">CLA-JM-H16</strain>
    </source>
</reference>
<accession>A0ABV1BIA5</accession>
<keyword evidence="1" id="KW-0175">Coiled coil</keyword>
<name>A0ABV1BIA5_9FIRM</name>
<evidence type="ECO:0000313" key="3">
    <source>
        <dbReference type="EMBL" id="MEQ2372343.1"/>
    </source>
</evidence>
<proteinExistence type="predicted"/>
<dbReference type="Pfam" id="PF14279">
    <property type="entry name" value="HNH_5"/>
    <property type="match status" value="1"/>
</dbReference>
<protein>
    <submittedName>
        <fullName evidence="3">HNH endonuclease</fullName>
    </submittedName>
</protein>
<dbReference type="EMBL" id="JBBMEJ010000028">
    <property type="protein sequence ID" value="MEQ2372343.1"/>
    <property type="molecule type" value="Genomic_DNA"/>
</dbReference>
<comment type="caution">
    <text evidence="3">The sequence shown here is derived from an EMBL/GenBank/DDBJ whole genome shotgun (WGS) entry which is preliminary data.</text>
</comment>
<feature type="coiled-coil region" evidence="1">
    <location>
        <begin position="132"/>
        <end position="166"/>
    </location>
</feature>
<dbReference type="RefSeq" id="WP_349057591.1">
    <property type="nucleotide sequence ID" value="NZ_JBBMEJ010000028.1"/>
</dbReference>
<feature type="domain" description="HNH endonuclease 5" evidence="2">
    <location>
        <begin position="15"/>
        <end position="71"/>
    </location>
</feature>
<dbReference type="InterPro" id="IPR029471">
    <property type="entry name" value="HNH_5"/>
</dbReference>
<gene>
    <name evidence="3" type="ORF">WMO28_15690</name>
</gene>
<dbReference type="Proteomes" id="UP001473063">
    <property type="component" value="Unassembled WGS sequence"/>
</dbReference>
<keyword evidence="3" id="KW-0255">Endonuclease</keyword>
<evidence type="ECO:0000313" key="4">
    <source>
        <dbReference type="Proteomes" id="UP001473063"/>
    </source>
</evidence>
<keyword evidence="4" id="KW-1185">Reference proteome</keyword>
<dbReference type="GO" id="GO:0004519">
    <property type="term" value="F:endonuclease activity"/>
    <property type="evidence" value="ECO:0007669"/>
    <property type="project" value="UniProtKB-KW"/>
</dbReference>
<sequence length="313" mass="36228">MKSLDMQQESPHERCIFCGKSKEEFDKDNDWSEEHIIPNALGNESLKIYNVCKKCNSGLGTYVDNYFVNHMFLKIIRENLGLKGQNGKIPNAFREGKDKDGNRIRVDENYQPTIVPRIERHGNTERIVASSKAEIKKMLQKKLIRMDKSEQEITDILNKVDQTKSLFSQPEIHYDITIEFHRFFLEALKIAFEYAIYKFGSDYLKDSRAIEIQQYLKNAIDGKMKKECVGLSGVSFIQDEVLKEALKKIKWNCHMIMIHPDSENKLIVKVILFMEAALSFSVLISNDASQFYNSSKDELVDIIEIKQNTKGKP</sequence>
<organism evidence="3 4">
    <name type="scientific">Blautia aquisgranensis</name>
    <dbReference type="NCBI Taxonomy" id="3133153"/>
    <lineage>
        <taxon>Bacteria</taxon>
        <taxon>Bacillati</taxon>
        <taxon>Bacillota</taxon>
        <taxon>Clostridia</taxon>
        <taxon>Lachnospirales</taxon>
        <taxon>Lachnospiraceae</taxon>
        <taxon>Blautia</taxon>
    </lineage>
</organism>
<keyword evidence="3" id="KW-0540">Nuclease</keyword>
<evidence type="ECO:0000256" key="1">
    <source>
        <dbReference type="SAM" id="Coils"/>
    </source>
</evidence>
<evidence type="ECO:0000259" key="2">
    <source>
        <dbReference type="Pfam" id="PF14279"/>
    </source>
</evidence>